<protein>
    <submittedName>
        <fullName evidence="1">Four helix bundle protein</fullName>
    </submittedName>
</protein>
<dbReference type="EMBL" id="JAYGHK010000070">
    <property type="protein sequence ID" value="MEA5609986.1"/>
    <property type="molecule type" value="Genomic_DNA"/>
</dbReference>
<dbReference type="NCBIfam" id="TIGR02436">
    <property type="entry name" value="four helix bundle protein"/>
    <property type="match status" value="1"/>
</dbReference>
<dbReference type="Gene3D" id="1.20.1440.60">
    <property type="entry name" value="23S rRNA-intervening sequence"/>
    <property type="match status" value="1"/>
</dbReference>
<accession>A0ABU5UUQ3</accession>
<dbReference type="Pfam" id="PF05635">
    <property type="entry name" value="23S_rRNA_IVP"/>
    <property type="match status" value="1"/>
</dbReference>
<dbReference type="SUPFAM" id="SSF158446">
    <property type="entry name" value="IVS-encoded protein-like"/>
    <property type="match status" value="1"/>
</dbReference>
<dbReference type="CDD" id="cd16377">
    <property type="entry name" value="23S_rRNA_IVP_like"/>
    <property type="match status" value="1"/>
</dbReference>
<evidence type="ECO:0000313" key="2">
    <source>
        <dbReference type="Proteomes" id="UP001303285"/>
    </source>
</evidence>
<proteinExistence type="predicted"/>
<keyword evidence="2" id="KW-1185">Reference proteome</keyword>
<dbReference type="RefSeq" id="WP_323244655.1">
    <property type="nucleotide sequence ID" value="NZ_JAYGHK010000070.1"/>
</dbReference>
<dbReference type="PANTHER" id="PTHR38471:SF2">
    <property type="entry name" value="FOUR HELIX BUNDLE PROTEIN"/>
    <property type="match status" value="1"/>
</dbReference>
<reference evidence="1 2" key="1">
    <citation type="submission" date="2023-12" db="EMBL/GenBank/DDBJ databases">
        <title>Baltic Sea Cyanobacteria.</title>
        <authorList>
            <person name="Delbaje E."/>
            <person name="Fewer D.P."/>
            <person name="Shishido T.K."/>
        </authorList>
    </citation>
    <scope>NUCLEOTIDE SEQUENCE [LARGE SCALE GENOMIC DNA]</scope>
    <source>
        <strain evidence="1 2">UHCC 0060</strain>
    </source>
</reference>
<comment type="caution">
    <text evidence="1">The sequence shown here is derived from an EMBL/GenBank/DDBJ whole genome shotgun (WGS) entry which is preliminary data.</text>
</comment>
<dbReference type="Proteomes" id="UP001303285">
    <property type="component" value="Unassembled WGS sequence"/>
</dbReference>
<dbReference type="InterPro" id="IPR036583">
    <property type="entry name" value="23S_rRNA_IVS_sf"/>
</dbReference>
<gene>
    <name evidence="1" type="ORF">VB695_18255</name>
</gene>
<dbReference type="PANTHER" id="PTHR38471">
    <property type="entry name" value="FOUR HELIX BUNDLE PROTEIN"/>
    <property type="match status" value="1"/>
</dbReference>
<evidence type="ECO:0000313" key="1">
    <source>
        <dbReference type="EMBL" id="MEA5609986.1"/>
    </source>
</evidence>
<dbReference type="InterPro" id="IPR012657">
    <property type="entry name" value="23S_rRNA-intervening_sequence"/>
</dbReference>
<organism evidence="1 2">
    <name type="scientific">Nodularia spumigena UHCC 0060</name>
    <dbReference type="NCBI Taxonomy" id="3110300"/>
    <lineage>
        <taxon>Bacteria</taxon>
        <taxon>Bacillati</taxon>
        <taxon>Cyanobacteriota</taxon>
        <taxon>Cyanophyceae</taxon>
        <taxon>Nostocales</taxon>
        <taxon>Nodulariaceae</taxon>
        <taxon>Nodularia</taxon>
    </lineage>
</organism>
<name>A0ABU5UUQ3_NODSP</name>
<sequence>MSSRRFQELRVYQLSEKLADDIWKIVNNWQPLAQGTLSKQIIRSADSIGANIAEGVGRGSYQDNRRFVKIARGSLYETQHWLRRAYNRKLLTNEQIDALKLTINELAPQLNAYLKSIGNVPDDE</sequence>